<evidence type="ECO:0000256" key="1">
    <source>
        <dbReference type="ARBA" id="ARBA00010528"/>
    </source>
</evidence>
<accession>A0A2A4YMI9</accession>
<dbReference type="GO" id="GO:0005840">
    <property type="term" value="C:ribosome"/>
    <property type="evidence" value="ECO:0007669"/>
    <property type="project" value="UniProtKB-KW"/>
</dbReference>
<evidence type="ECO:0000256" key="5">
    <source>
        <dbReference type="HAMAP-Rule" id="MF_01328"/>
    </source>
</evidence>
<comment type="function">
    <text evidence="5">Forms part of the polypeptide exit tunnel.</text>
</comment>
<dbReference type="InterPro" id="IPR013005">
    <property type="entry name" value="Ribosomal_uL4-like"/>
</dbReference>
<dbReference type="GO" id="GO:0019843">
    <property type="term" value="F:rRNA binding"/>
    <property type="evidence" value="ECO:0007669"/>
    <property type="project" value="UniProtKB-UniRule"/>
</dbReference>
<evidence type="ECO:0000256" key="3">
    <source>
        <dbReference type="ARBA" id="ARBA00023274"/>
    </source>
</evidence>
<dbReference type="AlphaFoldDB" id="A0A2A4YMI9"/>
<keyword evidence="2 5" id="KW-0689">Ribosomal protein</keyword>
<dbReference type="HAMAP" id="MF_01328_B">
    <property type="entry name" value="Ribosomal_uL4_B"/>
    <property type="match status" value="1"/>
</dbReference>
<comment type="function">
    <text evidence="5">One of the primary rRNA binding proteins, this protein initially binds near the 5'-end of the 23S rRNA. It is important during the early stages of 50S assembly. It makes multiple contacts with different domains of the 23S rRNA in the assembled 50S subunit and ribosome.</text>
</comment>
<organism evidence="7 8">
    <name type="scientific">Aerophobetes bacterium</name>
    <dbReference type="NCBI Taxonomy" id="2030807"/>
    <lineage>
        <taxon>Bacteria</taxon>
        <taxon>Candidatus Aerophobota</taxon>
    </lineage>
</organism>
<evidence type="ECO:0000313" key="7">
    <source>
        <dbReference type="EMBL" id="PCI96072.1"/>
    </source>
</evidence>
<dbReference type="Proteomes" id="UP000217838">
    <property type="component" value="Unassembled WGS sequence"/>
</dbReference>
<dbReference type="Gene3D" id="3.40.1370.10">
    <property type="match status" value="1"/>
</dbReference>
<evidence type="ECO:0000256" key="2">
    <source>
        <dbReference type="ARBA" id="ARBA00022980"/>
    </source>
</evidence>
<reference evidence="8" key="1">
    <citation type="submission" date="2017-08" db="EMBL/GenBank/DDBJ databases">
        <title>A dynamic microbial community with high functional redundancy inhabits the cold, oxic subseafloor aquifer.</title>
        <authorList>
            <person name="Tully B.J."/>
            <person name="Wheat C.G."/>
            <person name="Glazer B.T."/>
            <person name="Huber J.A."/>
        </authorList>
    </citation>
    <scope>NUCLEOTIDE SEQUENCE [LARGE SCALE GENOMIC DNA]</scope>
</reference>
<protein>
    <recommendedName>
        <fullName evidence="4 5">Large ribosomal subunit protein uL4</fullName>
    </recommendedName>
</protein>
<dbReference type="SUPFAM" id="SSF52166">
    <property type="entry name" value="Ribosomal protein L4"/>
    <property type="match status" value="1"/>
</dbReference>
<evidence type="ECO:0000256" key="6">
    <source>
        <dbReference type="SAM" id="MobiDB-lite"/>
    </source>
</evidence>
<name>A0A2A4YMI9_UNCAE</name>
<keyword evidence="5" id="KW-0694">RNA-binding</keyword>
<comment type="subunit">
    <text evidence="5">Part of the 50S ribosomal subunit.</text>
</comment>
<dbReference type="GO" id="GO:0006412">
    <property type="term" value="P:translation"/>
    <property type="evidence" value="ECO:0007669"/>
    <property type="project" value="UniProtKB-UniRule"/>
</dbReference>
<dbReference type="NCBIfam" id="TIGR03953">
    <property type="entry name" value="rplD_bact"/>
    <property type="match status" value="1"/>
</dbReference>
<dbReference type="PANTHER" id="PTHR10746">
    <property type="entry name" value="50S RIBOSOMAL PROTEIN L4"/>
    <property type="match status" value="1"/>
</dbReference>
<keyword evidence="3 5" id="KW-0687">Ribonucleoprotein</keyword>
<dbReference type="InterPro" id="IPR002136">
    <property type="entry name" value="Ribosomal_uL4"/>
</dbReference>
<comment type="similarity">
    <text evidence="1 5">Belongs to the universal ribosomal protein uL4 family.</text>
</comment>
<comment type="caution">
    <text evidence="7">The sequence shown here is derived from an EMBL/GenBank/DDBJ whole genome shotgun (WGS) entry which is preliminary data.</text>
</comment>
<dbReference type="Pfam" id="PF00573">
    <property type="entry name" value="Ribosomal_L4"/>
    <property type="match status" value="1"/>
</dbReference>
<sequence>MVQLKKYDLSGNEVEQVELKDDLLDCKANPQMVKDYVVALRANLRQWSASTKDKSEVNHGGAKPHPQKGTGKARQGTLASPQYKGGGVVFGPKPKFNQHIRINQKERNKAVRALLTSLIKDEKMHILKYDALKEPKTKTFATFLKKIGLDDKKVLFLTEYEYPESYLPMAKSLRNIKKAKFLNLKNINGYEVLKSQHVILLEPAFEQLTTLLGRSA</sequence>
<dbReference type="EMBL" id="NVUU01000003">
    <property type="protein sequence ID" value="PCI96072.1"/>
    <property type="molecule type" value="Genomic_DNA"/>
</dbReference>
<evidence type="ECO:0000256" key="4">
    <source>
        <dbReference type="ARBA" id="ARBA00035244"/>
    </source>
</evidence>
<dbReference type="GO" id="GO:0003735">
    <property type="term" value="F:structural constituent of ribosome"/>
    <property type="evidence" value="ECO:0007669"/>
    <property type="project" value="InterPro"/>
</dbReference>
<dbReference type="InterPro" id="IPR023574">
    <property type="entry name" value="Ribosomal_uL4_dom_sf"/>
</dbReference>
<dbReference type="PANTHER" id="PTHR10746:SF6">
    <property type="entry name" value="LARGE RIBOSOMAL SUBUNIT PROTEIN UL4M"/>
    <property type="match status" value="1"/>
</dbReference>
<feature type="region of interest" description="Disordered" evidence="6">
    <location>
        <begin position="49"/>
        <end position="86"/>
    </location>
</feature>
<dbReference type="GO" id="GO:1990904">
    <property type="term" value="C:ribonucleoprotein complex"/>
    <property type="evidence" value="ECO:0007669"/>
    <property type="project" value="UniProtKB-KW"/>
</dbReference>
<gene>
    <name evidence="5" type="primary">rplD</name>
    <name evidence="7" type="ORF">COB11_00375</name>
</gene>
<keyword evidence="5" id="KW-0699">rRNA-binding</keyword>
<evidence type="ECO:0000313" key="8">
    <source>
        <dbReference type="Proteomes" id="UP000217838"/>
    </source>
</evidence>
<proteinExistence type="inferred from homology"/>